<dbReference type="Proteomes" id="UP000288805">
    <property type="component" value="Unassembled WGS sequence"/>
</dbReference>
<proteinExistence type="predicted"/>
<gene>
    <name evidence="1" type="ORF">CK203_062594</name>
</gene>
<dbReference type="PROSITE" id="PS51257">
    <property type="entry name" value="PROKAR_LIPOPROTEIN"/>
    <property type="match status" value="1"/>
</dbReference>
<dbReference type="AlphaFoldDB" id="A0A438FQF1"/>
<organism evidence="1 2">
    <name type="scientific">Vitis vinifera</name>
    <name type="common">Grape</name>
    <dbReference type="NCBI Taxonomy" id="29760"/>
    <lineage>
        <taxon>Eukaryota</taxon>
        <taxon>Viridiplantae</taxon>
        <taxon>Streptophyta</taxon>
        <taxon>Embryophyta</taxon>
        <taxon>Tracheophyta</taxon>
        <taxon>Spermatophyta</taxon>
        <taxon>Magnoliopsida</taxon>
        <taxon>eudicotyledons</taxon>
        <taxon>Gunneridae</taxon>
        <taxon>Pentapetalae</taxon>
        <taxon>rosids</taxon>
        <taxon>Vitales</taxon>
        <taxon>Vitaceae</taxon>
        <taxon>Viteae</taxon>
        <taxon>Vitis</taxon>
    </lineage>
</organism>
<evidence type="ECO:0000313" key="2">
    <source>
        <dbReference type="Proteomes" id="UP000288805"/>
    </source>
</evidence>
<protein>
    <submittedName>
        <fullName evidence="1">Uncharacterized protein</fullName>
    </submittedName>
</protein>
<accession>A0A438FQF1</accession>
<name>A0A438FQF1_VITVI</name>
<dbReference type="EMBL" id="QGNW01000784">
    <property type="protein sequence ID" value="RVW62180.1"/>
    <property type="molecule type" value="Genomic_DNA"/>
</dbReference>
<evidence type="ECO:0000313" key="1">
    <source>
        <dbReference type="EMBL" id="RVW62180.1"/>
    </source>
</evidence>
<comment type="caution">
    <text evidence="1">The sequence shown here is derived from an EMBL/GenBank/DDBJ whole genome shotgun (WGS) entry which is preliminary data.</text>
</comment>
<reference evidence="1 2" key="1">
    <citation type="journal article" date="2018" name="PLoS Genet.">
        <title>Population sequencing reveals clonal diversity and ancestral inbreeding in the grapevine cultivar Chardonnay.</title>
        <authorList>
            <person name="Roach M.J."/>
            <person name="Johnson D.L."/>
            <person name="Bohlmann J."/>
            <person name="van Vuuren H.J."/>
            <person name="Jones S.J."/>
            <person name="Pretorius I.S."/>
            <person name="Schmidt S.A."/>
            <person name="Borneman A.R."/>
        </authorList>
    </citation>
    <scope>NUCLEOTIDE SEQUENCE [LARGE SCALE GENOMIC DNA]</scope>
    <source>
        <strain evidence="2">cv. Chardonnay</strain>
        <tissue evidence="1">Leaf</tissue>
    </source>
</reference>
<sequence>MGSRCGRTFCTIGSGCAPQVVATGGLGLLGSCGLGAQCMGVCGSCGLTLLVFGTAPAVLGYIDSGSGLEFATWPLER</sequence>